<dbReference type="Proteomes" id="UP000626109">
    <property type="component" value="Unassembled WGS sequence"/>
</dbReference>
<gene>
    <name evidence="2" type="ORF">PGLA2088_LOCUS35170</name>
</gene>
<name>A0A813KUV9_POLGL</name>
<evidence type="ECO:0000313" key="3">
    <source>
        <dbReference type="Proteomes" id="UP000626109"/>
    </source>
</evidence>
<feature type="region of interest" description="Disordered" evidence="1">
    <location>
        <begin position="71"/>
        <end position="98"/>
    </location>
</feature>
<comment type="caution">
    <text evidence="2">The sequence shown here is derived from an EMBL/GenBank/DDBJ whole genome shotgun (WGS) entry which is preliminary data.</text>
</comment>
<evidence type="ECO:0000313" key="2">
    <source>
        <dbReference type="EMBL" id="CAE8708913.1"/>
    </source>
</evidence>
<dbReference type="EMBL" id="CAJNNW010031759">
    <property type="protein sequence ID" value="CAE8708913.1"/>
    <property type="molecule type" value="Genomic_DNA"/>
</dbReference>
<protein>
    <submittedName>
        <fullName evidence="2">Uncharacterized protein</fullName>
    </submittedName>
</protein>
<organism evidence="2 3">
    <name type="scientific">Polarella glacialis</name>
    <name type="common">Dinoflagellate</name>
    <dbReference type="NCBI Taxonomy" id="89957"/>
    <lineage>
        <taxon>Eukaryota</taxon>
        <taxon>Sar</taxon>
        <taxon>Alveolata</taxon>
        <taxon>Dinophyceae</taxon>
        <taxon>Suessiales</taxon>
        <taxon>Suessiaceae</taxon>
        <taxon>Polarella</taxon>
    </lineage>
</organism>
<evidence type="ECO:0000256" key="1">
    <source>
        <dbReference type="SAM" id="MobiDB-lite"/>
    </source>
</evidence>
<sequence>MSMSVPPAKMVNRGLFVSSAAGCGGSISVAPAWQSALGQKALGQVGLARSTSAALGFNDARNVTASVLASPLTQLSPPSPSLGSRSRLQSPTFGTDAPSSCRFGVQESLGRPPAGGFVPDMSDPMDRALSDQLRQLHASTVARLGIKRLGSGRYLIDARPVSFRSGRGSGAEILVFEDEVRGDGTGQGANLAFYISQAANVSASLRGHSPGVSAVGRIPQDMRLTFRSAGGSPLEGENFVPSEDARRESMRKAVEEAGLRRVAAEALERLLAAADFSSQPHGPMSPRAFGAAAWVSL</sequence>
<dbReference type="AlphaFoldDB" id="A0A813KUV9"/>
<feature type="compositionally biased region" description="Low complexity" evidence="1">
    <location>
        <begin position="71"/>
        <end position="91"/>
    </location>
</feature>
<reference evidence="2" key="1">
    <citation type="submission" date="2021-02" db="EMBL/GenBank/DDBJ databases">
        <authorList>
            <person name="Dougan E. K."/>
            <person name="Rhodes N."/>
            <person name="Thang M."/>
            <person name="Chan C."/>
        </authorList>
    </citation>
    <scope>NUCLEOTIDE SEQUENCE</scope>
</reference>
<proteinExistence type="predicted"/>
<accession>A0A813KUV9</accession>